<dbReference type="RefSeq" id="WP_211802373.1">
    <property type="nucleotide sequence ID" value="NZ_JAGSCS010000017.1"/>
</dbReference>
<dbReference type="GO" id="GO:0016625">
    <property type="term" value="F:oxidoreductase activity, acting on the aldehyde or oxo group of donors, iron-sulfur protein as acceptor"/>
    <property type="evidence" value="ECO:0007669"/>
    <property type="project" value="InterPro"/>
</dbReference>
<organism evidence="3 4">
    <name type="scientific">Proteiniclasticum sediminis</name>
    <dbReference type="NCBI Taxonomy" id="2804028"/>
    <lineage>
        <taxon>Bacteria</taxon>
        <taxon>Bacillati</taxon>
        <taxon>Bacillota</taxon>
        <taxon>Clostridia</taxon>
        <taxon>Eubacteriales</taxon>
        <taxon>Clostridiaceae</taxon>
        <taxon>Proteiniclasticum</taxon>
    </lineage>
</organism>
<comment type="caution">
    <text evidence="3">The sequence shown here is derived from an EMBL/GenBank/DDBJ whole genome shotgun (WGS) entry which is preliminary data.</text>
</comment>
<keyword evidence="4" id="KW-1185">Reference proteome</keyword>
<dbReference type="InterPro" id="IPR002869">
    <property type="entry name" value="Pyrv_flavodox_OxRed_cen"/>
</dbReference>
<dbReference type="EMBL" id="JAGSCS010000017">
    <property type="protein sequence ID" value="MBR0576955.1"/>
    <property type="molecule type" value="Genomic_DNA"/>
</dbReference>
<protein>
    <submittedName>
        <fullName evidence="3">2-oxoacid:acceptor oxidoreductase family protein</fullName>
    </submittedName>
</protein>
<evidence type="ECO:0000256" key="1">
    <source>
        <dbReference type="ARBA" id="ARBA00023002"/>
    </source>
</evidence>
<gene>
    <name evidence="3" type="ORF">KCG48_11575</name>
</gene>
<name>A0A941HRG4_9CLOT</name>
<dbReference type="InterPro" id="IPR019752">
    <property type="entry name" value="Pyrv/ketoisovalerate_OxRed_cat"/>
</dbReference>
<dbReference type="Pfam" id="PF01558">
    <property type="entry name" value="POR"/>
    <property type="match status" value="1"/>
</dbReference>
<dbReference type="InterPro" id="IPR011894">
    <property type="entry name" value="PorC_KorC"/>
</dbReference>
<evidence type="ECO:0000313" key="3">
    <source>
        <dbReference type="EMBL" id="MBR0576955.1"/>
    </source>
</evidence>
<dbReference type="Proteomes" id="UP000675379">
    <property type="component" value="Unassembled WGS sequence"/>
</dbReference>
<feature type="domain" description="Pyruvate/ketoisovalerate oxidoreductase catalytic" evidence="2">
    <location>
        <begin position="12"/>
        <end position="173"/>
    </location>
</feature>
<accession>A0A941HRG4</accession>
<dbReference type="NCBIfam" id="TIGR02175">
    <property type="entry name" value="PorC_KorC"/>
    <property type="match status" value="1"/>
</dbReference>
<evidence type="ECO:0000313" key="4">
    <source>
        <dbReference type="Proteomes" id="UP000675379"/>
    </source>
</evidence>
<keyword evidence="1" id="KW-0560">Oxidoreductase</keyword>
<reference evidence="3" key="1">
    <citation type="submission" date="2021-04" db="EMBL/GenBank/DDBJ databases">
        <title>Proteiniclasticum sedimins sp. nov., an obligate anaerobic bacterium isolated from anaerobic sludge.</title>
        <authorList>
            <person name="Liu J."/>
        </authorList>
    </citation>
    <scope>NUCLEOTIDE SEQUENCE</scope>
    <source>
        <strain evidence="3">BAD-10</strain>
    </source>
</reference>
<dbReference type="InterPro" id="IPR052554">
    <property type="entry name" value="2-oxoglutarate_synth_KorC"/>
</dbReference>
<dbReference type="Gene3D" id="3.40.920.10">
    <property type="entry name" value="Pyruvate-ferredoxin oxidoreductase, PFOR, domain III"/>
    <property type="match status" value="1"/>
</dbReference>
<evidence type="ECO:0000259" key="2">
    <source>
        <dbReference type="Pfam" id="PF01558"/>
    </source>
</evidence>
<dbReference type="SUPFAM" id="SSF53323">
    <property type="entry name" value="Pyruvate-ferredoxin oxidoreductase, PFOR, domain III"/>
    <property type="match status" value="1"/>
</dbReference>
<dbReference type="PANTHER" id="PTHR42730">
    <property type="entry name" value="2-OXOGLUTARATE SYNTHASE SUBUNIT KORC"/>
    <property type="match status" value="1"/>
</dbReference>
<sequence length="185" mass="19899">MMTHEIIFAGFGGQGILSMGKFLAFGGMVENLNVSWCPSYGPEMRGGTANCSVILSDEEIGAPIVTAPDTLVVMNRPSLDKFETTVKSGGTIILDSNLVNREVTRTDVTVIRIPAQDEAEAIGFKTIANMILLGALVDKTGVIPMASLLQALKEHGKEKFFDMNKLAIDKGIEYARDSVNSEVMA</sequence>
<proteinExistence type="predicted"/>
<dbReference type="AlphaFoldDB" id="A0A941HRG4"/>
<dbReference type="PANTHER" id="PTHR42730:SF1">
    <property type="entry name" value="2-OXOGLUTARATE SYNTHASE SUBUNIT KORC"/>
    <property type="match status" value="1"/>
</dbReference>